<proteinExistence type="predicted"/>
<dbReference type="Proteomes" id="UP000281553">
    <property type="component" value="Unassembled WGS sequence"/>
</dbReference>
<evidence type="ECO:0000313" key="1">
    <source>
        <dbReference type="EMBL" id="VDN11344.1"/>
    </source>
</evidence>
<dbReference type="EMBL" id="UYRU01051239">
    <property type="protein sequence ID" value="VDN11344.1"/>
    <property type="molecule type" value="Genomic_DNA"/>
</dbReference>
<sequence length="70" mass="8341">MASHTLFLAKSRESVAPFLYVLYQHQEELVLLVHLSLRNFCRWPVLRMFTPVPVVKLQHWATLPKPRMLR</sequence>
<keyword evidence="2" id="KW-1185">Reference proteome</keyword>
<gene>
    <name evidence="1" type="ORF">DILT_LOCUS7175</name>
</gene>
<evidence type="ECO:0000313" key="2">
    <source>
        <dbReference type="Proteomes" id="UP000281553"/>
    </source>
</evidence>
<protein>
    <submittedName>
        <fullName evidence="1">Uncharacterized protein</fullName>
    </submittedName>
</protein>
<accession>A0A3P7L3W7</accession>
<dbReference type="AlphaFoldDB" id="A0A3P7L3W7"/>
<organism evidence="1 2">
    <name type="scientific">Dibothriocephalus latus</name>
    <name type="common">Fish tapeworm</name>
    <name type="synonym">Diphyllobothrium latum</name>
    <dbReference type="NCBI Taxonomy" id="60516"/>
    <lineage>
        <taxon>Eukaryota</taxon>
        <taxon>Metazoa</taxon>
        <taxon>Spiralia</taxon>
        <taxon>Lophotrochozoa</taxon>
        <taxon>Platyhelminthes</taxon>
        <taxon>Cestoda</taxon>
        <taxon>Eucestoda</taxon>
        <taxon>Diphyllobothriidea</taxon>
        <taxon>Diphyllobothriidae</taxon>
        <taxon>Dibothriocephalus</taxon>
    </lineage>
</organism>
<name>A0A3P7L3W7_DIBLA</name>
<reference evidence="1 2" key="1">
    <citation type="submission" date="2018-11" db="EMBL/GenBank/DDBJ databases">
        <authorList>
            <consortium name="Pathogen Informatics"/>
        </authorList>
    </citation>
    <scope>NUCLEOTIDE SEQUENCE [LARGE SCALE GENOMIC DNA]</scope>
</reference>